<feature type="compositionally biased region" description="Basic and acidic residues" evidence="1">
    <location>
        <begin position="159"/>
        <end position="170"/>
    </location>
</feature>
<gene>
    <name evidence="2" type="ORF">GCM10017577_35640</name>
</gene>
<organism evidence="2 3">
    <name type="scientific">Pseudonocardia halophobica</name>
    <dbReference type="NCBI Taxonomy" id="29401"/>
    <lineage>
        <taxon>Bacteria</taxon>
        <taxon>Bacillati</taxon>
        <taxon>Actinomycetota</taxon>
        <taxon>Actinomycetes</taxon>
        <taxon>Pseudonocardiales</taxon>
        <taxon>Pseudonocardiaceae</taxon>
        <taxon>Pseudonocardia</taxon>
    </lineage>
</organism>
<evidence type="ECO:0000313" key="2">
    <source>
        <dbReference type="EMBL" id="GLL12423.1"/>
    </source>
</evidence>
<dbReference type="Proteomes" id="UP001143463">
    <property type="component" value="Unassembled WGS sequence"/>
</dbReference>
<protein>
    <submittedName>
        <fullName evidence="2">Uncharacterized protein</fullName>
    </submittedName>
</protein>
<evidence type="ECO:0000256" key="1">
    <source>
        <dbReference type="SAM" id="MobiDB-lite"/>
    </source>
</evidence>
<dbReference type="RefSeq" id="WP_051737731.1">
    <property type="nucleotide sequence ID" value="NZ_BAAAUZ010000029.1"/>
</dbReference>
<sequence length="182" mass="20049">MGVPRLSLGEPATVWADEPSAPFQIALAGVFDAGPLRRTDGTVDTERVRAEPARRAQQVPALRRRVVVPGRGRGGRSGSTTPIRKPERQIGVVSLPPGEEFLSWSARQIVRHLGVCGALWRAEVVDGLGEEPLRPLAPLLRHHLQRTWTRNLDAVRAQLDDRETGDDHASRSGVRKPVRQHP</sequence>
<proteinExistence type="predicted"/>
<accession>A0A9W6L3J3</accession>
<feature type="region of interest" description="Disordered" evidence="1">
    <location>
        <begin position="159"/>
        <end position="182"/>
    </location>
</feature>
<name>A0A9W6L3J3_9PSEU</name>
<reference evidence="2" key="1">
    <citation type="journal article" date="2014" name="Int. J. Syst. Evol. Microbiol.">
        <title>Complete genome sequence of Corynebacterium casei LMG S-19264T (=DSM 44701T), isolated from a smear-ripened cheese.</title>
        <authorList>
            <consortium name="US DOE Joint Genome Institute (JGI-PGF)"/>
            <person name="Walter F."/>
            <person name="Albersmeier A."/>
            <person name="Kalinowski J."/>
            <person name="Ruckert C."/>
        </authorList>
    </citation>
    <scope>NUCLEOTIDE SEQUENCE</scope>
    <source>
        <strain evidence="2">VKM Ac-1069</strain>
    </source>
</reference>
<reference evidence="2" key="2">
    <citation type="submission" date="2023-01" db="EMBL/GenBank/DDBJ databases">
        <authorList>
            <person name="Sun Q."/>
            <person name="Evtushenko L."/>
        </authorList>
    </citation>
    <scope>NUCLEOTIDE SEQUENCE</scope>
    <source>
        <strain evidence="2">VKM Ac-1069</strain>
    </source>
</reference>
<feature type="compositionally biased region" description="Basic residues" evidence="1">
    <location>
        <begin position="173"/>
        <end position="182"/>
    </location>
</feature>
<keyword evidence="3" id="KW-1185">Reference proteome</keyword>
<evidence type="ECO:0000313" key="3">
    <source>
        <dbReference type="Proteomes" id="UP001143463"/>
    </source>
</evidence>
<dbReference type="AlphaFoldDB" id="A0A9W6L3J3"/>
<comment type="caution">
    <text evidence="2">The sequence shown here is derived from an EMBL/GenBank/DDBJ whole genome shotgun (WGS) entry which is preliminary data.</text>
</comment>
<dbReference type="EMBL" id="BSFQ01000014">
    <property type="protein sequence ID" value="GLL12423.1"/>
    <property type="molecule type" value="Genomic_DNA"/>
</dbReference>